<organism evidence="1 2">
    <name type="scientific">Pseudomonas nitroreducens</name>
    <dbReference type="NCBI Taxonomy" id="46680"/>
    <lineage>
        <taxon>Bacteria</taxon>
        <taxon>Pseudomonadati</taxon>
        <taxon>Pseudomonadota</taxon>
        <taxon>Gammaproteobacteria</taxon>
        <taxon>Pseudomonadales</taxon>
        <taxon>Pseudomonadaceae</taxon>
        <taxon>Pseudomonas</taxon>
    </lineage>
</organism>
<evidence type="ECO:0000313" key="2">
    <source>
        <dbReference type="Proteomes" id="UP000566995"/>
    </source>
</evidence>
<dbReference type="Proteomes" id="UP000566995">
    <property type="component" value="Unassembled WGS sequence"/>
</dbReference>
<evidence type="ECO:0000313" key="1">
    <source>
        <dbReference type="EMBL" id="MBB4865299.1"/>
    </source>
</evidence>
<dbReference type="EMBL" id="JACHLI010000018">
    <property type="protein sequence ID" value="MBB4865299.1"/>
    <property type="molecule type" value="Genomic_DNA"/>
</dbReference>
<dbReference type="AlphaFoldDB" id="A0A7W7KMZ4"/>
<comment type="caution">
    <text evidence="1">The sequence shown here is derived from an EMBL/GenBank/DDBJ whole genome shotgun (WGS) entry which is preliminary data.</text>
</comment>
<name>A0A7W7KMZ4_PSENT</name>
<accession>A0A7W7KMZ4</accession>
<protein>
    <submittedName>
        <fullName evidence="1">Uncharacterized protein</fullName>
    </submittedName>
</protein>
<proteinExistence type="predicted"/>
<sequence length="179" mass="19693">MQATTEITIRKALHDLGVSFDTSDNLNLACKALLMQGVLVVREATGNLFKLSYIDESCTLEVAEGEGIKPGLSAKIASQTIVDAYARQNERHAGVQHPYGWAYDSRPGTNAVEWSPGLSQFRKAAFSPAAGARNQRPVYCSKQIDRAIVALRDLWDQDECPAYSEVETLLRRLLPAQPT</sequence>
<gene>
    <name evidence="1" type="ORF">HNP46_004180</name>
</gene>
<dbReference type="RefSeq" id="WP_184592628.1">
    <property type="nucleotide sequence ID" value="NZ_JACHLI010000018.1"/>
</dbReference>
<reference evidence="1 2" key="1">
    <citation type="submission" date="2020-08" db="EMBL/GenBank/DDBJ databases">
        <title>Functional genomics of gut bacteria from endangered species of beetles.</title>
        <authorList>
            <person name="Carlos-Shanley C."/>
        </authorList>
    </citation>
    <scope>NUCLEOTIDE SEQUENCE [LARGE SCALE GENOMIC DNA]</scope>
    <source>
        <strain evidence="1 2">S00179</strain>
    </source>
</reference>